<dbReference type="InterPro" id="IPR029058">
    <property type="entry name" value="AB_hydrolase_fold"/>
</dbReference>
<dbReference type="Pfam" id="PF00326">
    <property type="entry name" value="Peptidase_S9"/>
    <property type="match status" value="1"/>
</dbReference>
<protein>
    <submittedName>
        <fullName evidence="4">S9 family peptidase</fullName>
    </submittedName>
</protein>
<evidence type="ECO:0000256" key="2">
    <source>
        <dbReference type="SAM" id="SignalP"/>
    </source>
</evidence>
<keyword evidence="2" id="KW-0732">Signal</keyword>
<sequence>MQSMVSKLALATVLSTSFVLFTPTSFANSQTDATLVELLAKHPAISNIKIAPDGRHLAIQVFVEGRQALAFYGAASMKMVGSFRMQYPMQIGEFQWVNNERVVFKLTETLAWQRQPVYYGELYGVNYDGSKGELLFGFRAGKKQTGTRLKQREGKSAWAEFVFNQADERNQILLKSTPTSEGGDRQPELVAMDVYNGELKSKGRAPIAYADVVADQQGEPRIASGIDNKYHRQVYLKDIKTDKWQQLPKRNYGRYFTPIAVTADNQGLHVLDNFQQDISGIFEYRFADGSYKPIFTDNTVSITQTLVTADTQSVYAARLDDGKPSYVFLSDQTQEATVFSNLLETFPGDDVTITSKSKDGKKWVVQVSSDKAAATFYLYDHEKVTLTKIADSRPELKGVKFAATEPVKFKSFDGLDIHGYWTQSPVQSEHKPTIVLVHGGPHGVRDYWGFDTELQFLALSGYNVLQVNFRGSGGYGYKFQQKGHRQWGDAIQRDIIAGTEWAIAQGKAKAGNLCIMGGSFGAYSTVQSATLAPDLFKCGVAVAGVYDLSLLAGKGDIQYLSYGKAYLDEAVGTDEAQLQQYSPVHHVSKLKTHLLIAHGKKDERAPYIHAEKLQQALDKAGKPYQWLEFNDETHGFYDPVNRTKYFNELKVYFSKHLVM</sequence>
<feature type="chain" id="PRO_5019396973" evidence="2">
    <location>
        <begin position="28"/>
        <end position="659"/>
    </location>
</feature>
<evidence type="ECO:0000259" key="3">
    <source>
        <dbReference type="Pfam" id="PF00326"/>
    </source>
</evidence>
<dbReference type="GO" id="GO:0006508">
    <property type="term" value="P:proteolysis"/>
    <property type="evidence" value="ECO:0007669"/>
    <property type="project" value="InterPro"/>
</dbReference>
<dbReference type="Proteomes" id="UP000283077">
    <property type="component" value="Unassembled WGS sequence"/>
</dbReference>
<accession>A0A437QJ00</accession>
<gene>
    <name evidence="4" type="ORF">EOE67_14880</name>
</gene>
<dbReference type="AlphaFoldDB" id="A0A437QJ00"/>
<reference evidence="4 5" key="1">
    <citation type="submission" date="2019-01" db="EMBL/GenBank/DDBJ databases">
        <authorList>
            <person name="Chen W.-M."/>
        </authorList>
    </citation>
    <scope>NUCLEOTIDE SEQUENCE [LARGE SCALE GENOMIC DNA]</scope>
    <source>
        <strain evidence="4 5">KYPC3</strain>
    </source>
</reference>
<comment type="caution">
    <text evidence="4">The sequence shown here is derived from an EMBL/GenBank/DDBJ whole genome shotgun (WGS) entry which is preliminary data.</text>
</comment>
<dbReference type="EMBL" id="SACS01000017">
    <property type="protein sequence ID" value="RVU34527.1"/>
    <property type="molecule type" value="Genomic_DNA"/>
</dbReference>
<evidence type="ECO:0000313" key="5">
    <source>
        <dbReference type="Proteomes" id="UP000283077"/>
    </source>
</evidence>
<dbReference type="OrthoDB" id="4269629at2"/>
<name>A0A437QJ00_9GAMM</name>
<feature type="domain" description="Peptidase S9 prolyl oligopeptidase catalytic" evidence="3">
    <location>
        <begin position="448"/>
        <end position="657"/>
    </location>
</feature>
<dbReference type="GO" id="GO:0004252">
    <property type="term" value="F:serine-type endopeptidase activity"/>
    <property type="evidence" value="ECO:0007669"/>
    <property type="project" value="TreeGrafter"/>
</dbReference>
<dbReference type="SUPFAM" id="SSF53474">
    <property type="entry name" value="alpha/beta-Hydrolases"/>
    <property type="match status" value="1"/>
</dbReference>
<dbReference type="SUPFAM" id="SSF82171">
    <property type="entry name" value="DPP6 N-terminal domain-like"/>
    <property type="match status" value="1"/>
</dbReference>
<dbReference type="Gene3D" id="3.40.50.1820">
    <property type="entry name" value="alpha/beta hydrolase"/>
    <property type="match status" value="1"/>
</dbReference>
<dbReference type="RefSeq" id="WP_127700125.1">
    <property type="nucleotide sequence ID" value="NZ_SACS01000017.1"/>
</dbReference>
<dbReference type="PANTHER" id="PTHR42776">
    <property type="entry name" value="SERINE PEPTIDASE S9 FAMILY MEMBER"/>
    <property type="match status" value="1"/>
</dbReference>
<keyword evidence="5" id="KW-1185">Reference proteome</keyword>
<evidence type="ECO:0000313" key="4">
    <source>
        <dbReference type="EMBL" id="RVU34527.1"/>
    </source>
</evidence>
<dbReference type="InterPro" id="IPR001375">
    <property type="entry name" value="Peptidase_S9_cat"/>
</dbReference>
<feature type="signal peptide" evidence="2">
    <location>
        <begin position="1"/>
        <end position="27"/>
    </location>
</feature>
<proteinExistence type="predicted"/>
<evidence type="ECO:0000256" key="1">
    <source>
        <dbReference type="ARBA" id="ARBA00022801"/>
    </source>
</evidence>
<keyword evidence="1" id="KW-0378">Hydrolase</keyword>
<dbReference type="PANTHER" id="PTHR42776:SF27">
    <property type="entry name" value="DIPEPTIDYL PEPTIDASE FAMILY MEMBER 6"/>
    <property type="match status" value="1"/>
</dbReference>
<organism evidence="4 5">
    <name type="scientific">Rheinheimera riviphila</name>
    <dbReference type="NCBI Taxonomy" id="1834037"/>
    <lineage>
        <taxon>Bacteria</taxon>
        <taxon>Pseudomonadati</taxon>
        <taxon>Pseudomonadota</taxon>
        <taxon>Gammaproteobacteria</taxon>
        <taxon>Chromatiales</taxon>
        <taxon>Chromatiaceae</taxon>
        <taxon>Rheinheimera</taxon>
    </lineage>
</organism>